<dbReference type="InterPro" id="IPR029063">
    <property type="entry name" value="SAM-dependent_MTases_sf"/>
</dbReference>
<organism evidence="1 2">
    <name type="scientific">Flavihumibacter petaseus NBRC 106054</name>
    <dbReference type="NCBI Taxonomy" id="1220578"/>
    <lineage>
        <taxon>Bacteria</taxon>
        <taxon>Pseudomonadati</taxon>
        <taxon>Bacteroidota</taxon>
        <taxon>Chitinophagia</taxon>
        <taxon>Chitinophagales</taxon>
        <taxon>Chitinophagaceae</taxon>
        <taxon>Flavihumibacter</taxon>
    </lineage>
</organism>
<dbReference type="AlphaFoldDB" id="A0A0E9N689"/>
<reference evidence="1 2" key="1">
    <citation type="submission" date="2015-04" db="EMBL/GenBank/DDBJ databases">
        <title>Whole genome shotgun sequence of Flavihumibacter petaseus NBRC 106054.</title>
        <authorList>
            <person name="Miyazawa S."/>
            <person name="Hosoyama A."/>
            <person name="Hashimoto M."/>
            <person name="Noguchi M."/>
            <person name="Tsuchikane K."/>
            <person name="Ohji S."/>
            <person name="Yamazoe A."/>
            <person name="Ichikawa N."/>
            <person name="Kimura A."/>
            <person name="Fujita N."/>
        </authorList>
    </citation>
    <scope>NUCLEOTIDE SEQUENCE [LARGE SCALE GENOMIC DNA]</scope>
    <source>
        <strain evidence="1 2">NBRC 106054</strain>
    </source>
</reference>
<accession>A0A0E9N689</accession>
<evidence type="ECO:0000313" key="1">
    <source>
        <dbReference type="EMBL" id="GAO45226.1"/>
    </source>
</evidence>
<dbReference type="STRING" id="1220578.FPE01S_04_04700"/>
<sequence length="251" mass="28791">MFAGIKHKVRRHLGIRDLEKKLDKLSLVSGKIDEIYWAQVFNNTISGSSWLTKQAFSPGRWAAGYPFLYILYRILNETKPQSILEFGLGETTKLTYQYLCNVQTQQQKKLLVIEQDENWLRFFEQNFPGVSKNVLLREIGKGQVKGAEVFQYKDLLEGIGNQQFNLVLVDGPWGSPQYSRYQIVSLVENDKIAADFIIVIDDVNREGESMTLQEVKLALQKKNIPFEEGVYQGVKDTAILVSPQYKFLTSL</sequence>
<dbReference type="RefSeq" id="WP_046371173.1">
    <property type="nucleotide sequence ID" value="NZ_BBWV01000004.1"/>
</dbReference>
<evidence type="ECO:0008006" key="3">
    <source>
        <dbReference type="Google" id="ProtNLM"/>
    </source>
</evidence>
<dbReference type="OrthoDB" id="668882at2"/>
<proteinExistence type="predicted"/>
<protein>
    <recommendedName>
        <fullName evidence="3">Methyltransferase</fullName>
    </recommendedName>
</protein>
<evidence type="ECO:0000313" key="2">
    <source>
        <dbReference type="Proteomes" id="UP000033121"/>
    </source>
</evidence>
<dbReference type="EMBL" id="BBWV01000004">
    <property type="protein sequence ID" value="GAO45226.1"/>
    <property type="molecule type" value="Genomic_DNA"/>
</dbReference>
<gene>
    <name evidence="1" type="ORF">FPE01S_04_04700</name>
</gene>
<dbReference type="Gene3D" id="3.40.50.150">
    <property type="entry name" value="Vaccinia Virus protein VP39"/>
    <property type="match status" value="1"/>
</dbReference>
<dbReference type="Proteomes" id="UP000033121">
    <property type="component" value="Unassembled WGS sequence"/>
</dbReference>
<name>A0A0E9N689_9BACT</name>
<comment type="caution">
    <text evidence="1">The sequence shown here is derived from an EMBL/GenBank/DDBJ whole genome shotgun (WGS) entry which is preliminary data.</text>
</comment>
<keyword evidence="2" id="KW-1185">Reference proteome</keyword>